<accession>A0A2M4DGB4</accession>
<evidence type="ECO:0000256" key="2">
    <source>
        <dbReference type="SAM" id="SignalP"/>
    </source>
</evidence>
<feature type="chain" id="PRO_5014714481" evidence="2">
    <location>
        <begin position="17"/>
        <end position="75"/>
    </location>
</feature>
<sequence>MLFPVLPCGIFGGTVAAGTIAGRPGIGPHNQRYTDVSCRILADQATRRHGCSMSARTNGRSGRWASGQSRTGARY</sequence>
<dbReference type="AlphaFoldDB" id="A0A2M4DGB4"/>
<protein>
    <submittedName>
        <fullName evidence="3">Putative secreted protein</fullName>
    </submittedName>
</protein>
<feature type="signal peptide" evidence="2">
    <location>
        <begin position="1"/>
        <end position="16"/>
    </location>
</feature>
<dbReference type="EMBL" id="GGFL01012444">
    <property type="protein sequence ID" value="MBW76622.1"/>
    <property type="molecule type" value="Transcribed_RNA"/>
</dbReference>
<feature type="region of interest" description="Disordered" evidence="1">
    <location>
        <begin position="50"/>
        <end position="75"/>
    </location>
</feature>
<feature type="compositionally biased region" description="Polar residues" evidence="1">
    <location>
        <begin position="54"/>
        <end position="75"/>
    </location>
</feature>
<evidence type="ECO:0000313" key="3">
    <source>
        <dbReference type="EMBL" id="MBW76622.1"/>
    </source>
</evidence>
<name>A0A2M4DGB4_ANODA</name>
<keyword evidence="2" id="KW-0732">Signal</keyword>
<organism evidence="3">
    <name type="scientific">Anopheles darlingi</name>
    <name type="common">Mosquito</name>
    <dbReference type="NCBI Taxonomy" id="43151"/>
    <lineage>
        <taxon>Eukaryota</taxon>
        <taxon>Metazoa</taxon>
        <taxon>Ecdysozoa</taxon>
        <taxon>Arthropoda</taxon>
        <taxon>Hexapoda</taxon>
        <taxon>Insecta</taxon>
        <taxon>Pterygota</taxon>
        <taxon>Neoptera</taxon>
        <taxon>Endopterygota</taxon>
        <taxon>Diptera</taxon>
        <taxon>Nematocera</taxon>
        <taxon>Culicoidea</taxon>
        <taxon>Culicidae</taxon>
        <taxon>Anophelinae</taxon>
        <taxon>Anopheles</taxon>
    </lineage>
</organism>
<reference evidence="3" key="1">
    <citation type="submission" date="2018-01" db="EMBL/GenBank/DDBJ databases">
        <title>An insight into the sialome of Amazonian anophelines.</title>
        <authorList>
            <person name="Ribeiro J.M."/>
            <person name="Scarpassa V."/>
            <person name="Calvo E."/>
        </authorList>
    </citation>
    <scope>NUCLEOTIDE SEQUENCE</scope>
</reference>
<evidence type="ECO:0000256" key="1">
    <source>
        <dbReference type="SAM" id="MobiDB-lite"/>
    </source>
</evidence>
<proteinExistence type="predicted"/>